<sequence>MIKFRFGRRGDWPLEPATFLGFFIATMLGADL</sequence>
<dbReference type="Proteomes" id="UP000288758">
    <property type="component" value="Chromosome"/>
</dbReference>
<organism evidence="1 2">
    <name type="scientific">Corallococcus coralloides</name>
    <name type="common">Myxococcus coralloides</name>
    <dbReference type="NCBI Taxonomy" id="184914"/>
    <lineage>
        <taxon>Bacteria</taxon>
        <taxon>Pseudomonadati</taxon>
        <taxon>Myxococcota</taxon>
        <taxon>Myxococcia</taxon>
        <taxon>Myxococcales</taxon>
        <taxon>Cystobacterineae</taxon>
        <taxon>Myxococcaceae</taxon>
        <taxon>Corallococcus</taxon>
    </lineage>
</organism>
<evidence type="ECO:0000313" key="1">
    <source>
        <dbReference type="EMBL" id="QAT86695.1"/>
    </source>
</evidence>
<protein>
    <submittedName>
        <fullName evidence="1">Uncharacterized protein</fullName>
    </submittedName>
</protein>
<reference evidence="1 2" key="1">
    <citation type="submission" date="2018-12" db="EMBL/GenBank/DDBJ databases">
        <title>Complete Genome Sequence of the Corallopyronin A producing Myxobacterium Corallococcus coralloides B035.</title>
        <authorList>
            <person name="Bouhired S.M."/>
            <person name="Rupp O."/>
            <person name="Blom J."/>
            <person name="Schaeberle T.F."/>
            <person name="Kehraus S."/>
            <person name="Schiefer A."/>
            <person name="Pfarr K."/>
            <person name="Goesmann A."/>
            <person name="Hoerauf A."/>
            <person name="Koenig G.M."/>
        </authorList>
    </citation>
    <scope>NUCLEOTIDE SEQUENCE [LARGE SCALE GENOMIC DNA]</scope>
    <source>
        <strain evidence="1 2">B035</strain>
    </source>
</reference>
<evidence type="ECO:0000313" key="2">
    <source>
        <dbReference type="Proteomes" id="UP000288758"/>
    </source>
</evidence>
<name>A0A410RXP3_CORCK</name>
<proteinExistence type="predicted"/>
<gene>
    <name evidence="1" type="ORF">EJ065_5159</name>
</gene>
<dbReference type="AlphaFoldDB" id="A0A410RXP3"/>
<accession>A0A410RXP3</accession>
<dbReference type="EMBL" id="CP034669">
    <property type="protein sequence ID" value="QAT86695.1"/>
    <property type="molecule type" value="Genomic_DNA"/>
</dbReference>